<proteinExistence type="predicted"/>
<organism evidence="1 2">
    <name type="scientific">Hygrophoropsis aurantiaca</name>
    <dbReference type="NCBI Taxonomy" id="72124"/>
    <lineage>
        <taxon>Eukaryota</taxon>
        <taxon>Fungi</taxon>
        <taxon>Dikarya</taxon>
        <taxon>Basidiomycota</taxon>
        <taxon>Agaricomycotina</taxon>
        <taxon>Agaricomycetes</taxon>
        <taxon>Agaricomycetidae</taxon>
        <taxon>Boletales</taxon>
        <taxon>Coniophorineae</taxon>
        <taxon>Hygrophoropsidaceae</taxon>
        <taxon>Hygrophoropsis</taxon>
    </lineage>
</organism>
<name>A0ACB8A9Z1_9AGAM</name>
<protein>
    <submittedName>
        <fullName evidence="1">Uncharacterized protein</fullName>
    </submittedName>
</protein>
<comment type="caution">
    <text evidence="1">The sequence shown here is derived from an EMBL/GenBank/DDBJ whole genome shotgun (WGS) entry which is preliminary data.</text>
</comment>
<evidence type="ECO:0000313" key="2">
    <source>
        <dbReference type="Proteomes" id="UP000790377"/>
    </source>
</evidence>
<dbReference type="Proteomes" id="UP000790377">
    <property type="component" value="Unassembled WGS sequence"/>
</dbReference>
<gene>
    <name evidence="1" type="ORF">BJ138DRAFT_1102315</name>
</gene>
<keyword evidence="2" id="KW-1185">Reference proteome</keyword>
<evidence type="ECO:0000313" key="1">
    <source>
        <dbReference type="EMBL" id="KAH7909874.1"/>
    </source>
</evidence>
<dbReference type="EMBL" id="MU267737">
    <property type="protein sequence ID" value="KAH7909874.1"/>
    <property type="molecule type" value="Genomic_DNA"/>
</dbReference>
<reference evidence="1" key="1">
    <citation type="journal article" date="2021" name="New Phytol.">
        <title>Evolutionary innovations through gain and loss of genes in the ectomycorrhizal Boletales.</title>
        <authorList>
            <person name="Wu G."/>
            <person name="Miyauchi S."/>
            <person name="Morin E."/>
            <person name="Kuo A."/>
            <person name="Drula E."/>
            <person name="Varga T."/>
            <person name="Kohler A."/>
            <person name="Feng B."/>
            <person name="Cao Y."/>
            <person name="Lipzen A."/>
            <person name="Daum C."/>
            <person name="Hundley H."/>
            <person name="Pangilinan J."/>
            <person name="Johnson J."/>
            <person name="Barry K."/>
            <person name="LaButti K."/>
            <person name="Ng V."/>
            <person name="Ahrendt S."/>
            <person name="Min B."/>
            <person name="Choi I.G."/>
            <person name="Park H."/>
            <person name="Plett J.M."/>
            <person name="Magnuson J."/>
            <person name="Spatafora J.W."/>
            <person name="Nagy L.G."/>
            <person name="Henrissat B."/>
            <person name="Grigoriev I.V."/>
            <person name="Yang Z.L."/>
            <person name="Xu J."/>
            <person name="Martin F.M."/>
        </authorList>
    </citation>
    <scope>NUCLEOTIDE SEQUENCE</scope>
    <source>
        <strain evidence="1">ATCC 28755</strain>
    </source>
</reference>
<sequence>MHRHSLSVSAIPASAPTSPATSRLNRSERIFASPVTPQRIPRAQKGSFRSPITPASNYSTPYTPLSLRSFSTSSSSTLTTPGSATSLKHILVPQSPENNAPVQSLSDIAENWRSRANENGIKVSAADDSHFADDEASDRTPSDASPTGFVNEEALLPPPFLSNHRRTRTQSSIVASPHLRLSSHALHTPARRTLAVLNTPPQKPTNANHLKLKGSYTDPAHTRRRPSFGQMSTELFDIEENAFEPYPQSFSSSPAHPLVLQDPFQAPGLSTITESVQQHFHDPRKMMRPDATLVTPVSSCSVCGRSGDQIAILDPCSHPLCSACLTSALNIVGEKDMECAVCHQSVENFHLQAPPMGGDRGSPPVQTQRGASPRGFPFSDAAGSPLQRRSYRPDGGLLPSAFENNVIGSLMSQLSLYDAPLDSSTPTLPPASVYPQPAVRSSDNIVLRIDNVPWDITPPAIIAWLKQPVVRVHVLLDPRGKTLSHAFVELATEEHARAALRGVQNSVLGKGRRARGVTVTRSGQEELMRALFPTWKGRFEGSRPAVNGLSREQLIEAFQASLMTETELASLLHLIRSPDSHFLKVPSLPFHSLISILSKFPSDLDSRVFWSSALRDALFNITFTATQVLANRLNEGIIQNEPSLLEDVLRAGMNCQAFTSQQIDVLSDIASSYLRSALAMPSLRPSTASPAGSSSHQRPGSAGSMMWDNTIPVPGSAPYSAIAREFGIEEQLVHALAQRLNGLAPRHN</sequence>
<accession>A0ACB8A9Z1</accession>